<evidence type="ECO:0000313" key="6">
    <source>
        <dbReference type="Proteomes" id="UP000752292"/>
    </source>
</evidence>
<reference evidence="5" key="1">
    <citation type="submission" date="2020-07" db="EMBL/GenBank/DDBJ databases">
        <title>Huge and variable diversity of episymbiotic CPR bacteria and DPANN archaea in groundwater ecosystems.</title>
        <authorList>
            <person name="He C.Y."/>
            <person name="Keren R."/>
            <person name="Whittaker M."/>
            <person name="Farag I.F."/>
            <person name="Doudna J."/>
            <person name="Cate J.H.D."/>
            <person name="Banfield J.F."/>
        </authorList>
    </citation>
    <scope>NUCLEOTIDE SEQUENCE</scope>
    <source>
        <strain evidence="5">NC_groundwater_1370_Ag_S-0.2um_69_93</strain>
    </source>
</reference>
<keyword evidence="1" id="KW-0645">Protease</keyword>
<accession>A0A933E9R8</accession>
<dbReference type="InterPro" id="IPR051458">
    <property type="entry name" value="Cyt/Met_Dipeptidase"/>
</dbReference>
<evidence type="ECO:0000313" key="5">
    <source>
        <dbReference type="EMBL" id="MBI4251259.1"/>
    </source>
</evidence>
<dbReference type="PANTHER" id="PTHR43270:SF8">
    <property type="entry name" value="DI- AND TRIPEPTIDASE DUG2-RELATED"/>
    <property type="match status" value="1"/>
</dbReference>
<dbReference type="InterPro" id="IPR002933">
    <property type="entry name" value="Peptidase_M20"/>
</dbReference>
<comment type="caution">
    <text evidence="5">The sequence shown here is derived from an EMBL/GenBank/DDBJ whole genome shotgun (WGS) entry which is preliminary data.</text>
</comment>
<feature type="domain" description="Peptidase M20 dimerisation" evidence="4">
    <location>
        <begin position="189"/>
        <end position="344"/>
    </location>
</feature>
<name>A0A933E9R8_UNCTE</name>
<dbReference type="PANTHER" id="PTHR43270">
    <property type="entry name" value="BETA-ALA-HIS DIPEPTIDASE"/>
    <property type="match status" value="1"/>
</dbReference>
<keyword evidence="2" id="KW-0479">Metal-binding</keyword>
<evidence type="ECO:0000256" key="2">
    <source>
        <dbReference type="ARBA" id="ARBA00022723"/>
    </source>
</evidence>
<evidence type="ECO:0000259" key="4">
    <source>
        <dbReference type="Pfam" id="PF07687"/>
    </source>
</evidence>
<gene>
    <name evidence="5" type="ORF">HY618_02275</name>
</gene>
<dbReference type="GO" id="GO:0046872">
    <property type="term" value="F:metal ion binding"/>
    <property type="evidence" value="ECO:0007669"/>
    <property type="project" value="UniProtKB-KW"/>
</dbReference>
<dbReference type="Gene3D" id="3.30.70.360">
    <property type="match status" value="1"/>
</dbReference>
<dbReference type="Gene3D" id="3.40.630.10">
    <property type="entry name" value="Zn peptidases"/>
    <property type="match status" value="1"/>
</dbReference>
<dbReference type="GO" id="GO:0006508">
    <property type="term" value="P:proteolysis"/>
    <property type="evidence" value="ECO:0007669"/>
    <property type="project" value="UniProtKB-KW"/>
</dbReference>
<dbReference type="GO" id="GO:0008233">
    <property type="term" value="F:peptidase activity"/>
    <property type="evidence" value="ECO:0007669"/>
    <property type="project" value="UniProtKB-KW"/>
</dbReference>
<evidence type="ECO:0000256" key="1">
    <source>
        <dbReference type="ARBA" id="ARBA00022670"/>
    </source>
</evidence>
<keyword evidence="3" id="KW-0378">Hydrolase</keyword>
<sequence length="450" mass="49281">MRDIYDAIDRGKEKFIGELKDLLRLPSVSYTGEGIPQCAEHLCRWLQGWGASARVVPTKGHPVVLGKVEPPGAKRRVIVYGHYDVKQVGDLAEWETPPYEPTERDGAIYARGAADDKGQLLANAIAVRLLKEMGGLPAAVTFVFEGEEEIGCKSFQAFAEACREELRADLYYASDGPRHISGRPTVRLGNRGNLCMRLVVRNEIGAHVHSGNMGEIVRNPAWDLVHLLHTMKAPEGEVLIPGFCEGVAPPTELERRALADIPGDEAEVCRKLGISSIYGPRQFSVSEKLFFRPTLTIEGFNCGMESTIIPGQAMCYLECRLVKDMTPEGTFEKIRRHVEAQKVPGATLTLTRSSQANKTPLDHPVVLPVLDALRKMHQEGVLDAPLLVMPISGGSNASTQVFTQYLGLPAITTNYAQPNNGQHGPNENIRIDHFMMGVKMGAAALAALKD</sequence>
<dbReference type="Proteomes" id="UP000752292">
    <property type="component" value="Unassembled WGS sequence"/>
</dbReference>
<proteinExistence type="predicted"/>
<protein>
    <submittedName>
        <fullName evidence="5">M20/M25/M40 family metallo-hydrolase</fullName>
    </submittedName>
</protein>
<dbReference type="InterPro" id="IPR011650">
    <property type="entry name" value="Peptidase_M20_dimer"/>
</dbReference>
<organism evidence="5 6">
    <name type="scientific">Tectimicrobiota bacterium</name>
    <dbReference type="NCBI Taxonomy" id="2528274"/>
    <lineage>
        <taxon>Bacteria</taxon>
        <taxon>Pseudomonadati</taxon>
        <taxon>Nitrospinota/Tectimicrobiota group</taxon>
        <taxon>Candidatus Tectimicrobiota</taxon>
    </lineage>
</organism>
<dbReference type="SUPFAM" id="SSF53187">
    <property type="entry name" value="Zn-dependent exopeptidases"/>
    <property type="match status" value="1"/>
</dbReference>
<evidence type="ECO:0000256" key="3">
    <source>
        <dbReference type="ARBA" id="ARBA00022801"/>
    </source>
</evidence>
<dbReference type="Pfam" id="PF01546">
    <property type="entry name" value="Peptidase_M20"/>
    <property type="match status" value="1"/>
</dbReference>
<dbReference type="EMBL" id="JACQRX010000101">
    <property type="protein sequence ID" value="MBI4251259.1"/>
    <property type="molecule type" value="Genomic_DNA"/>
</dbReference>
<dbReference type="Pfam" id="PF07687">
    <property type="entry name" value="M20_dimer"/>
    <property type="match status" value="1"/>
</dbReference>
<dbReference type="AlphaFoldDB" id="A0A933E9R8"/>